<dbReference type="InterPro" id="IPR002477">
    <property type="entry name" value="Peptidoglycan-bd-like"/>
</dbReference>
<dbReference type="SUPFAM" id="SSF55797">
    <property type="entry name" value="PR-1-like"/>
    <property type="match status" value="1"/>
</dbReference>
<feature type="signal peptide" evidence="1">
    <location>
        <begin position="1"/>
        <end position="22"/>
    </location>
</feature>
<dbReference type="CDD" id="cd00118">
    <property type="entry name" value="LysM"/>
    <property type="match status" value="1"/>
</dbReference>
<dbReference type="InterPro" id="IPR036365">
    <property type="entry name" value="PGBD-like_sf"/>
</dbReference>
<evidence type="ECO:0000313" key="4">
    <source>
        <dbReference type="Proteomes" id="UP000830167"/>
    </source>
</evidence>
<dbReference type="InterPro" id="IPR014044">
    <property type="entry name" value="CAP_dom"/>
</dbReference>
<dbReference type="Gene3D" id="1.10.101.10">
    <property type="entry name" value="PGBD-like superfamily/PGBD"/>
    <property type="match status" value="1"/>
</dbReference>
<dbReference type="InterPro" id="IPR036779">
    <property type="entry name" value="LysM_dom_sf"/>
</dbReference>
<dbReference type="Pfam" id="PF01476">
    <property type="entry name" value="LysM"/>
    <property type="match status" value="1"/>
</dbReference>
<dbReference type="CDD" id="cd05379">
    <property type="entry name" value="CAP_bacterial"/>
    <property type="match status" value="1"/>
</dbReference>
<evidence type="ECO:0000256" key="1">
    <source>
        <dbReference type="SAM" id="SignalP"/>
    </source>
</evidence>
<dbReference type="SMART" id="SM00257">
    <property type="entry name" value="LysM"/>
    <property type="match status" value="1"/>
</dbReference>
<proteinExistence type="predicted"/>
<sequence length="303" mass="32743">MKRMNRLFAFSGMIVLGFSLLAEVQGSQSAFAAANSFGNTNLQYGSTGQAVHVLQLALQDYGTFPQALSATNFFGPITKQAVESFQNNMGLAADGVVGPKTKQALLQKGYEEYVVAPGDSLWSIGQTNHESTAFLKATNHLQTDALYPGQALLVKSAQSGAASEQTVQTSNASASVSPEVQQVVNLVNQQRAKNGLAPLALNMNLTQMAYDKAKDMRDNQYFDHQSPTYGSPFDMMKQFGISYSYAGENIAAGQTSAQEVMNDWMNSSGHRANILNPKFTEIGVGYVTGGQYGTDWVQEFIKP</sequence>
<feature type="domain" description="LysM" evidence="2">
    <location>
        <begin position="111"/>
        <end position="154"/>
    </location>
</feature>
<keyword evidence="1" id="KW-0732">Signal</keyword>
<dbReference type="EMBL" id="CP089291">
    <property type="protein sequence ID" value="UOF90502.1"/>
    <property type="molecule type" value="Genomic_DNA"/>
</dbReference>
<dbReference type="Pfam" id="PF00188">
    <property type="entry name" value="CAP"/>
    <property type="match status" value="1"/>
</dbReference>
<gene>
    <name evidence="3" type="ORF">LSG31_22030</name>
</gene>
<organism evidence="3 4">
    <name type="scientific">Fodinisporobacter ferrooxydans</name>
    <dbReference type="NCBI Taxonomy" id="2901836"/>
    <lineage>
        <taxon>Bacteria</taxon>
        <taxon>Bacillati</taxon>
        <taxon>Bacillota</taxon>
        <taxon>Bacilli</taxon>
        <taxon>Bacillales</taxon>
        <taxon>Alicyclobacillaceae</taxon>
        <taxon>Fodinisporobacter</taxon>
    </lineage>
</organism>
<dbReference type="SUPFAM" id="SSF54106">
    <property type="entry name" value="LysM domain"/>
    <property type="match status" value="1"/>
</dbReference>
<accession>A0ABY4CM55</accession>
<dbReference type="PANTHER" id="PTHR31157">
    <property type="entry name" value="SCP DOMAIN-CONTAINING PROTEIN"/>
    <property type="match status" value="1"/>
</dbReference>
<dbReference type="Gene3D" id="3.40.33.10">
    <property type="entry name" value="CAP"/>
    <property type="match status" value="1"/>
</dbReference>
<dbReference type="Proteomes" id="UP000830167">
    <property type="component" value="Chromosome"/>
</dbReference>
<protein>
    <submittedName>
        <fullName evidence="3">CAP domain-containing protein</fullName>
    </submittedName>
</protein>
<dbReference type="InterPro" id="IPR018392">
    <property type="entry name" value="LysM"/>
</dbReference>
<dbReference type="InterPro" id="IPR014258">
    <property type="entry name" value="CAP_domain_YkwD-like"/>
</dbReference>
<dbReference type="Gene3D" id="3.10.350.10">
    <property type="entry name" value="LysM domain"/>
    <property type="match status" value="1"/>
</dbReference>
<keyword evidence="4" id="KW-1185">Reference proteome</keyword>
<dbReference type="PANTHER" id="PTHR31157:SF1">
    <property type="entry name" value="SCP DOMAIN-CONTAINING PROTEIN"/>
    <property type="match status" value="1"/>
</dbReference>
<evidence type="ECO:0000313" key="3">
    <source>
        <dbReference type="EMBL" id="UOF90502.1"/>
    </source>
</evidence>
<name>A0ABY4CM55_9BACL</name>
<dbReference type="Pfam" id="PF01471">
    <property type="entry name" value="PG_binding_1"/>
    <property type="match status" value="1"/>
</dbReference>
<dbReference type="PROSITE" id="PS51782">
    <property type="entry name" value="LYSM"/>
    <property type="match status" value="1"/>
</dbReference>
<dbReference type="SUPFAM" id="SSF47090">
    <property type="entry name" value="PGBD-like"/>
    <property type="match status" value="1"/>
</dbReference>
<reference evidence="3" key="1">
    <citation type="submission" date="2021-12" db="EMBL/GenBank/DDBJ databases">
        <title>Alicyclobacillaceae gen. nov., sp. nov., isolated from chalcocite enrichment system.</title>
        <authorList>
            <person name="Jiang Z."/>
        </authorList>
    </citation>
    <scope>NUCLEOTIDE SEQUENCE</scope>
    <source>
        <strain evidence="3">MYW30-H2</strain>
    </source>
</reference>
<evidence type="ECO:0000259" key="2">
    <source>
        <dbReference type="PROSITE" id="PS51782"/>
    </source>
</evidence>
<dbReference type="InterPro" id="IPR036366">
    <property type="entry name" value="PGBDSf"/>
</dbReference>
<dbReference type="NCBIfam" id="TIGR02909">
    <property type="entry name" value="spore_YkwD"/>
    <property type="match status" value="1"/>
</dbReference>
<feature type="chain" id="PRO_5045582460" evidence="1">
    <location>
        <begin position="23"/>
        <end position="303"/>
    </location>
</feature>
<dbReference type="InterPro" id="IPR035940">
    <property type="entry name" value="CAP_sf"/>
</dbReference>